<keyword evidence="2" id="KW-1185">Reference proteome</keyword>
<organism evidence="1 2">
    <name type="scientific">Paenimyroides tangerinum</name>
    <dbReference type="NCBI Taxonomy" id="2488728"/>
    <lineage>
        <taxon>Bacteria</taxon>
        <taxon>Pseudomonadati</taxon>
        <taxon>Bacteroidota</taxon>
        <taxon>Flavobacteriia</taxon>
        <taxon>Flavobacteriales</taxon>
        <taxon>Flavobacteriaceae</taxon>
        <taxon>Paenimyroides</taxon>
    </lineage>
</organism>
<gene>
    <name evidence="1" type="ORF">EG240_11990</name>
</gene>
<sequence length="95" mass="11256">MKTSFESNAFVIKNKIYFQIEKSFLDILEMNAIEELDILDKNISINPQNIEYSLTELNYHQFKTPVFNDLLIEIGSFTLVYSDENELIDEFFVIY</sequence>
<accession>A0A3P3W2M7</accession>
<name>A0A3P3W2M7_9FLAO</name>
<proteinExistence type="predicted"/>
<reference evidence="1 2" key="1">
    <citation type="submission" date="2018-11" db="EMBL/GenBank/DDBJ databases">
        <title>Flavobacterium sp. nov., YIM 102701-2 draft genome.</title>
        <authorList>
            <person name="Li G."/>
            <person name="Jiang Y."/>
        </authorList>
    </citation>
    <scope>NUCLEOTIDE SEQUENCE [LARGE SCALE GENOMIC DNA]</scope>
    <source>
        <strain evidence="1 2">YIM 102701-2</strain>
    </source>
</reference>
<protein>
    <submittedName>
        <fullName evidence="1">Uncharacterized protein</fullName>
    </submittedName>
</protein>
<comment type="caution">
    <text evidence="1">The sequence shown here is derived from an EMBL/GenBank/DDBJ whole genome shotgun (WGS) entry which is preliminary data.</text>
</comment>
<dbReference type="RefSeq" id="WP_125019633.1">
    <property type="nucleotide sequence ID" value="NZ_RQVQ01000029.1"/>
</dbReference>
<dbReference type="EMBL" id="RQVQ01000029">
    <property type="protein sequence ID" value="RRJ89352.1"/>
    <property type="molecule type" value="Genomic_DNA"/>
</dbReference>
<evidence type="ECO:0000313" key="1">
    <source>
        <dbReference type="EMBL" id="RRJ89352.1"/>
    </source>
</evidence>
<evidence type="ECO:0000313" key="2">
    <source>
        <dbReference type="Proteomes" id="UP000275719"/>
    </source>
</evidence>
<dbReference type="AlphaFoldDB" id="A0A3P3W2M7"/>
<dbReference type="Proteomes" id="UP000275719">
    <property type="component" value="Unassembled WGS sequence"/>
</dbReference>
<dbReference type="OrthoDB" id="1372036at2"/>